<sequence>MIGRLKDKFRGKSRKRIPKKDQSVESKLQGSPSTSPASPALVLSENSNEVAPSLKKLAPVPHLEDLDLPLQPSEESAPTEDIPERENFPPKDLWQDASKQLPNAKQETLRKMGYDKVNTGSMESSVDDLVTVVQKKLEAAQANFSDEDKAWILRFMGYSSRAKWFIKEQETQKSDIVKLLQRNK</sequence>
<keyword evidence="3" id="KW-1185">Reference proteome</keyword>
<dbReference type="Proteomes" id="UP001149954">
    <property type="component" value="Unassembled WGS sequence"/>
</dbReference>
<feature type="compositionally biased region" description="Basic and acidic residues" evidence="1">
    <location>
        <begin position="1"/>
        <end position="10"/>
    </location>
</feature>
<feature type="compositionally biased region" description="Polar residues" evidence="1">
    <location>
        <begin position="25"/>
        <end position="37"/>
    </location>
</feature>
<accession>A0A9W9Y4G3</accession>
<protein>
    <submittedName>
        <fullName evidence="2">Uncharacterized protein</fullName>
    </submittedName>
</protein>
<comment type="caution">
    <text evidence="2">The sequence shown here is derived from an EMBL/GenBank/DDBJ whole genome shotgun (WGS) entry which is preliminary data.</text>
</comment>
<evidence type="ECO:0000313" key="3">
    <source>
        <dbReference type="Proteomes" id="UP001149954"/>
    </source>
</evidence>
<name>A0A9W9Y4G3_9EURO</name>
<evidence type="ECO:0000256" key="1">
    <source>
        <dbReference type="SAM" id="MobiDB-lite"/>
    </source>
</evidence>
<gene>
    <name evidence="2" type="ORF">N7463_000434</name>
</gene>
<organism evidence="2 3">
    <name type="scientific">Penicillium fimorum</name>
    <dbReference type="NCBI Taxonomy" id="1882269"/>
    <lineage>
        <taxon>Eukaryota</taxon>
        <taxon>Fungi</taxon>
        <taxon>Dikarya</taxon>
        <taxon>Ascomycota</taxon>
        <taxon>Pezizomycotina</taxon>
        <taxon>Eurotiomycetes</taxon>
        <taxon>Eurotiomycetidae</taxon>
        <taxon>Eurotiales</taxon>
        <taxon>Aspergillaceae</taxon>
        <taxon>Penicillium</taxon>
    </lineage>
</organism>
<dbReference type="EMBL" id="JAPWDS010000001">
    <property type="protein sequence ID" value="KAJ5519981.1"/>
    <property type="molecule type" value="Genomic_DNA"/>
</dbReference>
<reference evidence="2" key="1">
    <citation type="submission" date="2022-12" db="EMBL/GenBank/DDBJ databases">
        <authorList>
            <person name="Petersen C."/>
        </authorList>
    </citation>
    <scope>NUCLEOTIDE SEQUENCE</scope>
    <source>
        <strain evidence="2">IBT 29495</strain>
    </source>
</reference>
<evidence type="ECO:0000313" key="2">
    <source>
        <dbReference type="EMBL" id="KAJ5519981.1"/>
    </source>
</evidence>
<feature type="region of interest" description="Disordered" evidence="1">
    <location>
        <begin position="1"/>
        <end position="95"/>
    </location>
</feature>
<dbReference type="OrthoDB" id="4472712at2759"/>
<proteinExistence type="predicted"/>
<dbReference type="AlphaFoldDB" id="A0A9W9Y4G3"/>
<reference evidence="2" key="2">
    <citation type="journal article" date="2023" name="IMA Fungus">
        <title>Comparative genomic study of the Penicillium genus elucidates a diverse pangenome and 15 lateral gene transfer events.</title>
        <authorList>
            <person name="Petersen C."/>
            <person name="Sorensen T."/>
            <person name="Nielsen M.R."/>
            <person name="Sondergaard T.E."/>
            <person name="Sorensen J.L."/>
            <person name="Fitzpatrick D.A."/>
            <person name="Frisvad J.C."/>
            <person name="Nielsen K.L."/>
        </authorList>
    </citation>
    <scope>NUCLEOTIDE SEQUENCE</scope>
    <source>
        <strain evidence="2">IBT 29495</strain>
    </source>
</reference>